<keyword evidence="5 6" id="KW-0804">Transcription</keyword>
<dbReference type="RefSeq" id="WP_307192535.1">
    <property type="nucleotide sequence ID" value="NZ_JAUSUN010000034.1"/>
</dbReference>
<keyword evidence="10" id="KW-1185">Reference proteome</keyword>
<comment type="similarity">
    <text evidence="1 6">Belongs to the sigma-70 factor family. ECF subfamily.</text>
</comment>
<dbReference type="Pfam" id="PF08281">
    <property type="entry name" value="Sigma70_r4_2"/>
    <property type="match status" value="1"/>
</dbReference>
<dbReference type="EMBL" id="JAUSUN010000034">
    <property type="protein sequence ID" value="MDQ0415458.1"/>
    <property type="molecule type" value="Genomic_DNA"/>
</dbReference>
<keyword evidence="2 6" id="KW-0805">Transcription regulation</keyword>
<dbReference type="Gene3D" id="1.10.1740.10">
    <property type="match status" value="1"/>
</dbReference>
<dbReference type="InterPro" id="IPR007627">
    <property type="entry name" value="RNA_pol_sigma70_r2"/>
</dbReference>
<evidence type="ECO:0000313" key="10">
    <source>
        <dbReference type="Proteomes" id="UP001242313"/>
    </source>
</evidence>
<dbReference type="InterPro" id="IPR013325">
    <property type="entry name" value="RNA_pol_sigma_r2"/>
</dbReference>
<evidence type="ECO:0000259" key="7">
    <source>
        <dbReference type="Pfam" id="PF04542"/>
    </source>
</evidence>
<dbReference type="InterPro" id="IPR000838">
    <property type="entry name" value="RNA_pol_sigma70_ECF_CS"/>
</dbReference>
<dbReference type="NCBIfam" id="TIGR02937">
    <property type="entry name" value="sigma70-ECF"/>
    <property type="match status" value="1"/>
</dbReference>
<protein>
    <recommendedName>
        <fullName evidence="6">RNA polymerase sigma factor</fullName>
    </recommendedName>
</protein>
<dbReference type="InterPro" id="IPR013249">
    <property type="entry name" value="RNA_pol_sigma70_r4_t2"/>
</dbReference>
<feature type="domain" description="RNA polymerase sigma-70 region 2" evidence="7">
    <location>
        <begin position="9"/>
        <end position="76"/>
    </location>
</feature>
<organism evidence="9 10">
    <name type="scientific">Mesobacillus stamsii</name>
    <dbReference type="NCBI Taxonomy" id="225347"/>
    <lineage>
        <taxon>Bacteria</taxon>
        <taxon>Bacillati</taxon>
        <taxon>Bacillota</taxon>
        <taxon>Bacilli</taxon>
        <taxon>Bacillales</taxon>
        <taxon>Bacillaceae</taxon>
        <taxon>Mesobacillus</taxon>
    </lineage>
</organism>
<proteinExistence type="inferred from homology"/>
<evidence type="ECO:0000259" key="8">
    <source>
        <dbReference type="Pfam" id="PF08281"/>
    </source>
</evidence>
<dbReference type="SUPFAM" id="SSF88659">
    <property type="entry name" value="Sigma3 and sigma4 domains of RNA polymerase sigma factors"/>
    <property type="match status" value="1"/>
</dbReference>
<keyword evidence="4 6" id="KW-0238">DNA-binding</keyword>
<dbReference type="InterPro" id="IPR014284">
    <property type="entry name" value="RNA_pol_sigma-70_dom"/>
</dbReference>
<evidence type="ECO:0000256" key="3">
    <source>
        <dbReference type="ARBA" id="ARBA00023082"/>
    </source>
</evidence>
<name>A0ABU0FZU8_9BACI</name>
<evidence type="ECO:0000256" key="6">
    <source>
        <dbReference type="RuleBase" id="RU000716"/>
    </source>
</evidence>
<dbReference type="InterPro" id="IPR013324">
    <property type="entry name" value="RNA_pol_sigma_r3/r4-like"/>
</dbReference>
<dbReference type="Proteomes" id="UP001242313">
    <property type="component" value="Unassembled WGS sequence"/>
</dbReference>
<evidence type="ECO:0000256" key="5">
    <source>
        <dbReference type="ARBA" id="ARBA00023163"/>
    </source>
</evidence>
<evidence type="ECO:0000256" key="1">
    <source>
        <dbReference type="ARBA" id="ARBA00010641"/>
    </source>
</evidence>
<dbReference type="PROSITE" id="PS01063">
    <property type="entry name" value="SIGMA70_ECF"/>
    <property type="match status" value="1"/>
</dbReference>
<dbReference type="Gene3D" id="1.10.10.10">
    <property type="entry name" value="Winged helix-like DNA-binding domain superfamily/Winged helix DNA-binding domain"/>
    <property type="match status" value="1"/>
</dbReference>
<evidence type="ECO:0000313" key="9">
    <source>
        <dbReference type="EMBL" id="MDQ0415458.1"/>
    </source>
</evidence>
<dbReference type="Pfam" id="PF04542">
    <property type="entry name" value="Sigma70_r2"/>
    <property type="match status" value="1"/>
</dbReference>
<dbReference type="PANTHER" id="PTHR43133:SF60">
    <property type="entry name" value="RNA POLYMERASE SIGMA FACTOR SIGV"/>
    <property type="match status" value="1"/>
</dbReference>
<dbReference type="InterPro" id="IPR036388">
    <property type="entry name" value="WH-like_DNA-bd_sf"/>
</dbReference>
<sequence>MAKIDFDELYRLHSKRLTQIAYKITKDRQLAEDVVQETFIKAFKKVDTIVDEQKIASWLSAIAVRTAIDCLRAEKRKRWLPSDQSIMEKIYSDDCYEQSIEKEVEMLLFKEQLQHLLYLLSKEYQQVLVLKLQYGLKENEIASRLNLKSGTVKTRLHRARKQLKKVMSEKYPA</sequence>
<dbReference type="PANTHER" id="PTHR43133">
    <property type="entry name" value="RNA POLYMERASE ECF-TYPE SIGMA FACTO"/>
    <property type="match status" value="1"/>
</dbReference>
<comment type="caution">
    <text evidence="9">The sequence shown here is derived from an EMBL/GenBank/DDBJ whole genome shotgun (WGS) entry which is preliminary data.</text>
</comment>
<feature type="domain" description="RNA polymerase sigma factor 70 region 4 type 2" evidence="8">
    <location>
        <begin position="111"/>
        <end position="163"/>
    </location>
</feature>
<evidence type="ECO:0000256" key="2">
    <source>
        <dbReference type="ARBA" id="ARBA00023015"/>
    </source>
</evidence>
<dbReference type="CDD" id="cd06171">
    <property type="entry name" value="Sigma70_r4"/>
    <property type="match status" value="1"/>
</dbReference>
<keyword evidence="3 6" id="KW-0731">Sigma factor</keyword>
<dbReference type="SUPFAM" id="SSF88946">
    <property type="entry name" value="Sigma2 domain of RNA polymerase sigma factors"/>
    <property type="match status" value="1"/>
</dbReference>
<evidence type="ECO:0000256" key="4">
    <source>
        <dbReference type="ARBA" id="ARBA00023125"/>
    </source>
</evidence>
<reference evidence="9 10" key="1">
    <citation type="submission" date="2023-07" db="EMBL/GenBank/DDBJ databases">
        <title>Genomic Encyclopedia of Type Strains, Phase IV (KMG-IV): sequencing the most valuable type-strain genomes for metagenomic binning, comparative biology and taxonomic classification.</title>
        <authorList>
            <person name="Goeker M."/>
        </authorList>
    </citation>
    <scope>NUCLEOTIDE SEQUENCE [LARGE SCALE GENOMIC DNA]</scope>
    <source>
        <strain evidence="9 10">DSM 19598</strain>
    </source>
</reference>
<gene>
    <name evidence="9" type="ORF">J2S25_003685</name>
</gene>
<dbReference type="InterPro" id="IPR039425">
    <property type="entry name" value="RNA_pol_sigma-70-like"/>
</dbReference>
<accession>A0ABU0FZU8</accession>